<dbReference type="Pfam" id="PF05030">
    <property type="entry name" value="SSXT"/>
    <property type="match status" value="1"/>
</dbReference>
<feature type="compositionally biased region" description="Low complexity" evidence="2">
    <location>
        <begin position="114"/>
        <end position="129"/>
    </location>
</feature>
<dbReference type="VEuPathDB" id="CryptoDB:Vbra_15256"/>
<accession>A0A0G4FFR5</accession>
<feature type="domain" description="SS18 N-terminal" evidence="3">
    <location>
        <begin position="22"/>
        <end position="71"/>
    </location>
</feature>
<keyword evidence="5" id="KW-1185">Reference proteome</keyword>
<dbReference type="InParanoid" id="A0A0G4FFR5"/>
<organism evidence="4 5">
    <name type="scientific">Vitrella brassicaformis (strain CCMP3155)</name>
    <dbReference type="NCBI Taxonomy" id="1169540"/>
    <lineage>
        <taxon>Eukaryota</taxon>
        <taxon>Sar</taxon>
        <taxon>Alveolata</taxon>
        <taxon>Colpodellida</taxon>
        <taxon>Vitrellaceae</taxon>
        <taxon>Vitrella</taxon>
    </lineage>
</organism>
<proteinExistence type="inferred from homology"/>
<name>A0A0G4FFR5_VITBC</name>
<evidence type="ECO:0000256" key="2">
    <source>
        <dbReference type="SAM" id="MobiDB-lite"/>
    </source>
</evidence>
<feature type="region of interest" description="Disordered" evidence="2">
    <location>
        <begin position="72"/>
        <end position="137"/>
    </location>
</feature>
<sequence length="200" mass="21399">MKEEKQKSPQAVGDALAAVKVEIQKKMEENVRLLEAIQHARQRGGGRQETLGYLERLNHNLFYLALVADQAPPLPPREHPPPVTPATSSAGQSQAPSSVPDMASHHHHHHQQVAMMPPSASAAASMAQPQPAPQRGAWTPQEVASLNNAIGRGVQPNNYAALSSMIGTKSAMEVHAFIQTQTAKQRAPSADGAPPQAHPI</sequence>
<evidence type="ECO:0000313" key="5">
    <source>
        <dbReference type="Proteomes" id="UP000041254"/>
    </source>
</evidence>
<dbReference type="AlphaFoldDB" id="A0A0G4FFR5"/>
<protein>
    <recommendedName>
        <fullName evidence="3">SS18 N-terminal domain-containing protein</fullName>
    </recommendedName>
</protein>
<dbReference type="EMBL" id="CDMY01000427">
    <property type="protein sequence ID" value="CEM11887.1"/>
    <property type="molecule type" value="Genomic_DNA"/>
</dbReference>
<evidence type="ECO:0000259" key="3">
    <source>
        <dbReference type="Pfam" id="PF05030"/>
    </source>
</evidence>
<feature type="compositionally biased region" description="Polar residues" evidence="2">
    <location>
        <begin position="86"/>
        <end position="97"/>
    </location>
</feature>
<gene>
    <name evidence="4" type="ORF">Vbra_15256</name>
</gene>
<evidence type="ECO:0000256" key="1">
    <source>
        <dbReference type="ARBA" id="ARBA00007945"/>
    </source>
</evidence>
<feature type="region of interest" description="Disordered" evidence="2">
    <location>
        <begin position="181"/>
        <end position="200"/>
    </location>
</feature>
<comment type="similarity">
    <text evidence="1">Belongs to the SS18 family.</text>
</comment>
<evidence type="ECO:0000313" key="4">
    <source>
        <dbReference type="EMBL" id="CEM11887.1"/>
    </source>
</evidence>
<dbReference type="InterPro" id="IPR007726">
    <property type="entry name" value="SS18_N"/>
</dbReference>
<reference evidence="4 5" key="1">
    <citation type="submission" date="2014-11" db="EMBL/GenBank/DDBJ databases">
        <authorList>
            <person name="Zhu J."/>
            <person name="Qi W."/>
            <person name="Song R."/>
        </authorList>
    </citation>
    <scope>NUCLEOTIDE SEQUENCE [LARGE SCALE GENOMIC DNA]</scope>
</reference>
<dbReference type="Proteomes" id="UP000041254">
    <property type="component" value="Unassembled WGS sequence"/>
</dbReference>
<dbReference type="OrthoDB" id="10265171at2759"/>